<keyword evidence="2" id="KW-0597">Phosphoprotein</keyword>
<dbReference type="InterPro" id="IPR016563">
    <property type="entry name" value="Npl4"/>
</dbReference>
<accession>A0A178VMB6</accession>
<evidence type="ECO:0000313" key="8">
    <source>
        <dbReference type="Proteomes" id="UP000078284"/>
    </source>
</evidence>
<comment type="similarity">
    <text evidence="1">Belongs to the NPL4 family.</text>
</comment>
<name>A0A178VMB6_ARATH</name>
<dbReference type="CDD" id="cd17055">
    <property type="entry name" value="Ubl_AtNPL4_like"/>
    <property type="match status" value="1"/>
</dbReference>
<keyword evidence="3" id="KW-0833">Ubl conjugation pathway</keyword>
<dbReference type="PANTHER" id="PTHR12710">
    <property type="entry name" value="NUCLEAR PROTEIN LOCALIZATION 4"/>
    <property type="match status" value="1"/>
</dbReference>
<dbReference type="PROSITE" id="PS50249">
    <property type="entry name" value="MPN"/>
    <property type="match status" value="1"/>
</dbReference>
<evidence type="ECO:0000256" key="4">
    <source>
        <dbReference type="ARBA" id="ARBA00060043"/>
    </source>
</evidence>
<dbReference type="FunFam" id="3.10.20.90:FF:000331">
    <property type="entry name" value="NPL4-like protein 1"/>
    <property type="match status" value="1"/>
</dbReference>
<dbReference type="InterPro" id="IPR029071">
    <property type="entry name" value="Ubiquitin-like_domsf"/>
</dbReference>
<comment type="function">
    <text evidence="4">May be part of a complex that binds ubiquitinated proteins and that is necessary for the export of misfolded proteins from the ER to the cytoplasm, where they are degraded by the proteasome.</text>
</comment>
<dbReference type="CDD" id="cd08061">
    <property type="entry name" value="MPN_NPL4"/>
    <property type="match status" value="1"/>
</dbReference>
<dbReference type="SUPFAM" id="SSF54236">
    <property type="entry name" value="Ubiquitin-like"/>
    <property type="match status" value="1"/>
</dbReference>
<sequence>MTMLRVRSRDGLERVSVDGPHITVSQLKTLIQDQLQIPIHNQTLSTNRNLLLAKSPSGFLAFTDMADPNLRISSLNLAHGSMVYLAYEGERTIRGGPAVTPAGSFGRKMTVEDLIARQMRVGRQEKAHCDSVSFDRDCANAFQHFVNESLAFAVKRGGFMYGNVSEDGQVEVNFIYEPPQQGMEDNLILMRDSEEEKRVDAIALGLGMRRVGFIFNQTVTQDKKEYTLSNVEVLLAAQLHAESELKEWVTAVVKLEINEDGGADVHFEPFQMSDMCVRLFKEGWFETEIGPEDDPKLSKLKKEVVVGVKDVKEVDNDFFLVLVKILDHQGPLSCTFPIENRNTQTTMRALKTHMERARSLPFVKRISDFHLLLFVAQFLDVSSDVPALAECVRLQSHVPEGYELLIDSMANTS</sequence>
<dbReference type="Proteomes" id="UP000078284">
    <property type="component" value="Chromosome 3"/>
</dbReference>
<comment type="pathway">
    <text evidence="5">Protein degradation; proteasomal ubiquitin-dependent pathway.</text>
</comment>
<evidence type="ECO:0000259" key="6">
    <source>
        <dbReference type="PROSITE" id="PS50249"/>
    </source>
</evidence>
<dbReference type="InterPro" id="IPR037518">
    <property type="entry name" value="MPN"/>
</dbReference>
<dbReference type="Pfam" id="PF05021">
    <property type="entry name" value="NPL4"/>
    <property type="match status" value="1"/>
</dbReference>
<evidence type="ECO:0000313" key="7">
    <source>
        <dbReference type="EMBL" id="OAP06243.1"/>
    </source>
</evidence>
<dbReference type="PANTHER" id="PTHR12710:SF0">
    <property type="entry name" value="NUCLEAR PROTEIN LOCALIZATION PROTEIN 4 HOMOLOG"/>
    <property type="match status" value="1"/>
</dbReference>
<comment type="caution">
    <text evidence="7">The sequence shown here is derived from an EMBL/GenBank/DDBJ whole genome shotgun (WGS) entry which is preliminary data.</text>
</comment>
<dbReference type="InterPro" id="IPR007717">
    <property type="entry name" value="NPL4_C"/>
</dbReference>
<dbReference type="Gene3D" id="3.10.20.90">
    <property type="entry name" value="Phosphatidylinositol 3-kinase Catalytic Subunit, Chain A, domain 1"/>
    <property type="match status" value="1"/>
</dbReference>
<feature type="domain" description="MPN" evidence="6">
    <location>
        <begin position="131"/>
        <end position="272"/>
    </location>
</feature>
<organism evidence="7 8">
    <name type="scientific">Arabidopsis thaliana</name>
    <name type="common">Mouse-ear cress</name>
    <dbReference type="NCBI Taxonomy" id="3702"/>
    <lineage>
        <taxon>Eukaryota</taxon>
        <taxon>Viridiplantae</taxon>
        <taxon>Streptophyta</taxon>
        <taxon>Embryophyta</taxon>
        <taxon>Tracheophyta</taxon>
        <taxon>Spermatophyta</taxon>
        <taxon>Magnoliopsida</taxon>
        <taxon>eudicotyledons</taxon>
        <taxon>Gunneridae</taxon>
        <taxon>Pentapetalae</taxon>
        <taxon>rosids</taxon>
        <taxon>malvids</taxon>
        <taxon>Brassicales</taxon>
        <taxon>Brassicaceae</taxon>
        <taxon>Camelineae</taxon>
        <taxon>Arabidopsis</taxon>
    </lineage>
</organism>
<reference evidence="8" key="1">
    <citation type="journal article" date="2016" name="Proc. Natl. Acad. Sci. U.S.A.">
        <title>Chromosome-level assembly of Arabidopsis thaliana Ler reveals the extent of translocation and inversion polymorphisms.</title>
        <authorList>
            <person name="Zapata L."/>
            <person name="Ding J."/>
            <person name="Willing E.M."/>
            <person name="Hartwig B."/>
            <person name="Bezdan D."/>
            <person name="Jiao W.B."/>
            <person name="Patel V."/>
            <person name="Velikkakam James G."/>
            <person name="Koornneef M."/>
            <person name="Ossowski S."/>
            <person name="Schneeberger K."/>
        </authorList>
    </citation>
    <scope>NUCLEOTIDE SEQUENCE [LARGE SCALE GENOMIC DNA]</scope>
    <source>
        <strain evidence="8">cv. Landsberg erecta</strain>
    </source>
</reference>
<dbReference type="AlphaFoldDB" id="A0A178VMB6"/>
<evidence type="ECO:0000256" key="1">
    <source>
        <dbReference type="ARBA" id="ARBA00011025"/>
    </source>
</evidence>
<gene>
    <name evidence="7" type="ordered locus">AXX17_At3g57280</name>
</gene>
<dbReference type="ExpressionAtlas" id="A0A178VMB6">
    <property type="expression patterns" value="baseline and differential"/>
</dbReference>
<dbReference type="Pfam" id="PF11543">
    <property type="entry name" value="UN_NPL4"/>
    <property type="match status" value="1"/>
</dbReference>
<dbReference type="EMBL" id="LUHQ01000003">
    <property type="protein sequence ID" value="OAP06243.1"/>
    <property type="molecule type" value="Genomic_DNA"/>
</dbReference>
<proteinExistence type="inferred from homology"/>
<evidence type="ECO:0000256" key="3">
    <source>
        <dbReference type="ARBA" id="ARBA00022786"/>
    </source>
</evidence>
<evidence type="ECO:0000256" key="5">
    <source>
        <dbReference type="ARBA" id="ARBA00060618"/>
    </source>
</evidence>
<evidence type="ECO:0000256" key="2">
    <source>
        <dbReference type="ARBA" id="ARBA00022553"/>
    </source>
</evidence>
<dbReference type="GO" id="GO:0006511">
    <property type="term" value="P:ubiquitin-dependent protein catabolic process"/>
    <property type="evidence" value="ECO:0007669"/>
    <property type="project" value="InterPro"/>
</dbReference>
<dbReference type="InterPro" id="IPR024682">
    <property type="entry name" value="Npl4_Ub-like_dom"/>
</dbReference>
<protein>
    <submittedName>
        <fullName evidence="7">NPL41</fullName>
    </submittedName>
</protein>